<comment type="caution">
    <text evidence="1">The sequence shown here is derived from an EMBL/GenBank/DDBJ whole genome shotgun (WGS) entry which is preliminary data.</text>
</comment>
<evidence type="ECO:0000313" key="2">
    <source>
        <dbReference type="Proteomes" id="UP000616151"/>
    </source>
</evidence>
<reference evidence="1" key="1">
    <citation type="submission" date="2021-01" db="EMBL/GenBank/DDBJ databases">
        <authorList>
            <person name="Sun Q."/>
        </authorList>
    </citation>
    <scope>NUCLEOTIDE SEQUENCE</scope>
    <source>
        <strain evidence="1">YIM B02566</strain>
    </source>
</reference>
<proteinExistence type="predicted"/>
<protein>
    <submittedName>
        <fullName evidence="1">Signal recognition particle-docking protein FtsY</fullName>
    </submittedName>
</protein>
<dbReference type="EMBL" id="JAENHL010000007">
    <property type="protein sequence ID" value="MBK1868718.1"/>
    <property type="molecule type" value="Genomic_DNA"/>
</dbReference>
<keyword evidence="2" id="KW-1185">Reference proteome</keyword>
<sequence>MSGFFKKLFSRGSDRIDEAVPPPEPEVPAAAAAEPEPEPEPETAPSPDPVPQSQPRGSWFGRLRDGLAKSSRSLTGSISAIFTKRKLDQATLEELEDALIQADLGVETTGRIIQAVSAGRYDKEIEPEEVKSILAGEVAKVLKPVEVPFNFGTQKPFVVLVVGVNGAGKTTTIGKLGAIAAREGHSVVLAACDTFRAAAIEQLTVWGTRIGAKVISRPTGADAAGLAFDAMKEAKADGADILFIDTAGRLQNKANLMAELDKVVRVIKKQDETAPHAVLLVLDATTGQNAISQADVFTKVAGVTGLIMTKLDGTARGGILVAIAERFKLPIHAVGVGEQIEDLQPFDAEAFSRAIAGLAE</sequence>
<organism evidence="1 2">
    <name type="scientific">Taklimakanibacter albus</name>
    <dbReference type="NCBI Taxonomy" id="2800327"/>
    <lineage>
        <taxon>Bacteria</taxon>
        <taxon>Pseudomonadati</taxon>
        <taxon>Pseudomonadota</taxon>
        <taxon>Alphaproteobacteria</taxon>
        <taxon>Hyphomicrobiales</taxon>
        <taxon>Aestuariivirgaceae</taxon>
        <taxon>Taklimakanibacter</taxon>
    </lineage>
</organism>
<gene>
    <name evidence="1" type="primary">ftsY</name>
    <name evidence="1" type="ORF">JHL16_20345</name>
</gene>
<dbReference type="Proteomes" id="UP000616151">
    <property type="component" value="Unassembled WGS sequence"/>
</dbReference>
<name>A0ACC5R8M3_9HYPH</name>
<accession>A0ACC5R8M3</accession>
<evidence type="ECO:0000313" key="1">
    <source>
        <dbReference type="EMBL" id="MBK1868718.1"/>
    </source>
</evidence>